<comment type="caution">
    <text evidence="2">The sequence shown here is derived from an EMBL/GenBank/DDBJ whole genome shotgun (WGS) entry which is preliminary data.</text>
</comment>
<protein>
    <submittedName>
        <fullName evidence="2">Uncharacterized protein</fullName>
    </submittedName>
</protein>
<feature type="compositionally biased region" description="Basic residues" evidence="1">
    <location>
        <begin position="492"/>
        <end position="501"/>
    </location>
</feature>
<feature type="compositionally biased region" description="Low complexity" evidence="1">
    <location>
        <begin position="461"/>
        <end position="474"/>
    </location>
</feature>
<feature type="compositionally biased region" description="Pro residues" evidence="1">
    <location>
        <begin position="512"/>
        <end position="524"/>
    </location>
</feature>
<dbReference type="Proteomes" id="UP000623467">
    <property type="component" value="Unassembled WGS sequence"/>
</dbReference>
<feature type="region of interest" description="Disordered" evidence="1">
    <location>
        <begin position="1"/>
        <end position="538"/>
    </location>
</feature>
<feature type="compositionally biased region" description="Basic and acidic residues" evidence="1">
    <location>
        <begin position="444"/>
        <end position="453"/>
    </location>
</feature>
<evidence type="ECO:0000256" key="1">
    <source>
        <dbReference type="SAM" id="MobiDB-lite"/>
    </source>
</evidence>
<dbReference type="OrthoDB" id="3271227at2759"/>
<feature type="compositionally biased region" description="Polar residues" evidence="1">
    <location>
        <begin position="382"/>
        <end position="419"/>
    </location>
</feature>
<feature type="compositionally biased region" description="Basic residues" evidence="1">
    <location>
        <begin position="291"/>
        <end position="301"/>
    </location>
</feature>
<organism evidence="2 3">
    <name type="scientific">Mycena sanguinolenta</name>
    <dbReference type="NCBI Taxonomy" id="230812"/>
    <lineage>
        <taxon>Eukaryota</taxon>
        <taxon>Fungi</taxon>
        <taxon>Dikarya</taxon>
        <taxon>Basidiomycota</taxon>
        <taxon>Agaricomycotina</taxon>
        <taxon>Agaricomycetes</taxon>
        <taxon>Agaricomycetidae</taxon>
        <taxon>Agaricales</taxon>
        <taxon>Marasmiineae</taxon>
        <taxon>Mycenaceae</taxon>
        <taxon>Mycena</taxon>
    </lineage>
</organism>
<feature type="compositionally biased region" description="Acidic residues" evidence="1">
    <location>
        <begin position="195"/>
        <end position="205"/>
    </location>
</feature>
<feature type="compositionally biased region" description="Low complexity" evidence="1">
    <location>
        <begin position="124"/>
        <end position="136"/>
    </location>
</feature>
<feature type="compositionally biased region" description="Pro residues" evidence="1">
    <location>
        <begin position="17"/>
        <end position="33"/>
    </location>
</feature>
<gene>
    <name evidence="2" type="ORF">MSAN_00359800</name>
</gene>
<reference evidence="2" key="1">
    <citation type="submission" date="2020-05" db="EMBL/GenBank/DDBJ databases">
        <title>Mycena genomes resolve the evolution of fungal bioluminescence.</title>
        <authorList>
            <person name="Tsai I.J."/>
        </authorList>
    </citation>
    <scope>NUCLEOTIDE SEQUENCE</scope>
    <source>
        <strain evidence="2">160909Yilan</strain>
    </source>
</reference>
<feature type="compositionally biased region" description="Polar residues" evidence="1">
    <location>
        <begin position="479"/>
        <end position="491"/>
    </location>
</feature>
<evidence type="ECO:0000313" key="3">
    <source>
        <dbReference type="Proteomes" id="UP000623467"/>
    </source>
</evidence>
<proteinExistence type="predicted"/>
<sequence length="576" mass="62139">MASPFRTPTKLHCSAQPYPPFPYASSPLPPSDPFPSSTASTRYQGEHEYGGESVPPITTLAAASADHASSPPREERPKPKSLKVTLKLPKPPSSDDVDELDAFEGEGSGEGADAMMPPLPIFGASSTAAETASAPPAKAPKKSRKKHGADEGEKPPKKPRAKKAKTDENGQEKPKKKGKGKEKEKEAVYKSAEFIPDDADDDEPADGVPLPPMDVDVPVAGPSTSKPVSVMSIPDSQADEELTPLIDEKRDMADKGDGGAVDGNAANKGKVKGTEKKSKKAKTATVTVDKAKKRPAKKAKGKTVVSDEEDGAADANAMMVDSTTPPPDMIPSLQDVLESVGEDDAKMEKVKVVKIRKIKKTVMTDSEGEEDVRPAKKAKTKVVQSDSEGDDQFQNKPNENSPPRTSSQSQVENDVNINVPQKKHLEETPKPSISSKYTVAPRTKSTDLAEAIRRVNANLGSPSSAVVPRRSSLSGVVSAASNSGTPTTSYSPHHKFSRRALSRIAPLHPNRRTPPPPLPPPPPKPKTKKEKEREERWEEEMIEAVGGWDEWKLLSEQEQKAARRAKWARELEGYED</sequence>
<accession>A0A8H7DJM3</accession>
<evidence type="ECO:0000313" key="2">
    <source>
        <dbReference type="EMBL" id="KAF7374743.1"/>
    </source>
</evidence>
<feature type="compositionally biased region" description="Basic and acidic residues" evidence="1">
    <location>
        <begin position="246"/>
        <end position="257"/>
    </location>
</feature>
<feature type="compositionally biased region" description="Low complexity" evidence="1">
    <location>
        <begin position="61"/>
        <end position="70"/>
    </location>
</feature>
<feature type="compositionally biased region" description="Basic and acidic residues" evidence="1">
    <location>
        <begin position="164"/>
        <end position="173"/>
    </location>
</feature>
<dbReference type="AlphaFoldDB" id="A0A8H7DJM3"/>
<name>A0A8H7DJM3_9AGAR</name>
<feature type="compositionally biased region" description="Acidic residues" evidence="1">
    <location>
        <begin position="95"/>
        <end position="104"/>
    </location>
</feature>
<keyword evidence="3" id="KW-1185">Reference proteome</keyword>
<dbReference type="EMBL" id="JACAZH010000002">
    <property type="protein sequence ID" value="KAF7374743.1"/>
    <property type="molecule type" value="Genomic_DNA"/>
</dbReference>